<dbReference type="GO" id="GO:0002181">
    <property type="term" value="P:cytoplasmic translation"/>
    <property type="evidence" value="ECO:0007669"/>
    <property type="project" value="TreeGrafter"/>
</dbReference>
<comment type="caution">
    <text evidence="5">The sequence shown here is derived from an EMBL/GenBank/DDBJ whole genome shotgun (WGS) entry which is preliminary data.</text>
</comment>
<proteinExistence type="inferred from homology"/>
<dbReference type="PANTHER" id="PTHR11655">
    <property type="entry name" value="60S/50S RIBOSOMAL PROTEIN L6/L9"/>
    <property type="match status" value="1"/>
</dbReference>
<dbReference type="OrthoDB" id="291967at2759"/>
<dbReference type="PIRSF" id="PIRSF002162">
    <property type="entry name" value="Ribosomal_L6"/>
    <property type="match status" value="1"/>
</dbReference>
<feature type="domain" description="Large ribosomal subunit protein uL6 alpha-beta" evidence="4">
    <location>
        <begin position="98"/>
        <end position="177"/>
    </location>
</feature>
<organism evidence="5 6">
    <name type="scientific">Stentor coeruleus</name>
    <dbReference type="NCBI Taxonomy" id="5963"/>
    <lineage>
        <taxon>Eukaryota</taxon>
        <taxon>Sar</taxon>
        <taxon>Alveolata</taxon>
        <taxon>Ciliophora</taxon>
        <taxon>Postciliodesmatophora</taxon>
        <taxon>Heterotrichea</taxon>
        <taxon>Heterotrichida</taxon>
        <taxon>Stentoridae</taxon>
        <taxon>Stentor</taxon>
    </lineage>
</organism>
<dbReference type="AlphaFoldDB" id="A0A1R2AMM5"/>
<gene>
    <name evidence="5" type="ORF">SteCoe_37826</name>
</gene>
<dbReference type="Pfam" id="PF00347">
    <property type="entry name" value="Ribosomal_L6"/>
    <property type="match status" value="2"/>
</dbReference>
<evidence type="ECO:0000256" key="2">
    <source>
        <dbReference type="ARBA" id="ARBA00022980"/>
    </source>
</evidence>
<evidence type="ECO:0000313" key="6">
    <source>
        <dbReference type="Proteomes" id="UP000187209"/>
    </source>
</evidence>
<keyword evidence="6" id="KW-1185">Reference proteome</keyword>
<accession>A0A1R2AMM5</accession>
<dbReference type="FunFam" id="3.90.930.12:FF:000004">
    <property type="entry name" value="60S ribosomal protein L9"/>
    <property type="match status" value="1"/>
</dbReference>
<dbReference type="EMBL" id="MPUH01002008">
    <property type="protein sequence ID" value="OMJ65660.1"/>
    <property type="molecule type" value="Genomic_DNA"/>
</dbReference>
<dbReference type="GO" id="GO:0022625">
    <property type="term" value="C:cytosolic large ribosomal subunit"/>
    <property type="evidence" value="ECO:0007669"/>
    <property type="project" value="TreeGrafter"/>
</dbReference>
<evidence type="ECO:0000256" key="1">
    <source>
        <dbReference type="ARBA" id="ARBA00009356"/>
    </source>
</evidence>
<dbReference type="Proteomes" id="UP000187209">
    <property type="component" value="Unassembled WGS sequence"/>
</dbReference>
<evidence type="ECO:0000259" key="4">
    <source>
        <dbReference type="Pfam" id="PF00347"/>
    </source>
</evidence>
<sequence length="189" mass="21180">MRQILKTDKVKIPEGVTVTSHARTVTVDGPRGKLSKTFKHVPVDIQILDGGKIVKIDSWFANKKQAACVKSVLSAIENLFTGVLKGYEYHMRLVYAHFPINVNIPGDRGSIEIRNFIGERRVRKIKMLEGVCIEKSDAMKDELILKGNDLELVSLSAALIQQSCAAKKKDVRKFLDGIYVSERTNIVKE</sequence>
<dbReference type="InterPro" id="IPR000702">
    <property type="entry name" value="Ribosomal_uL6-like"/>
</dbReference>
<protein>
    <recommendedName>
        <fullName evidence="4">Large ribosomal subunit protein uL6 alpha-beta domain-containing protein</fullName>
    </recommendedName>
</protein>
<dbReference type="Gene3D" id="3.90.930.12">
    <property type="entry name" value="Ribosomal protein L6, alpha-beta domain"/>
    <property type="match status" value="2"/>
</dbReference>
<dbReference type="GO" id="GO:0019843">
    <property type="term" value="F:rRNA binding"/>
    <property type="evidence" value="ECO:0007669"/>
    <property type="project" value="InterPro"/>
</dbReference>
<keyword evidence="2" id="KW-0689">Ribosomal protein</keyword>
<dbReference type="PANTHER" id="PTHR11655:SF16">
    <property type="entry name" value="60S RIBOSOMAL PROTEIN L9"/>
    <property type="match status" value="1"/>
</dbReference>
<dbReference type="FunFam" id="3.90.930.12:FF:000003">
    <property type="entry name" value="60S ribosomal protein L9"/>
    <property type="match status" value="1"/>
</dbReference>
<name>A0A1R2AMM5_9CILI</name>
<feature type="domain" description="Large ribosomal subunit protein uL6 alpha-beta" evidence="4">
    <location>
        <begin position="12"/>
        <end position="86"/>
    </location>
</feature>
<dbReference type="GO" id="GO:0003735">
    <property type="term" value="F:structural constituent of ribosome"/>
    <property type="evidence" value="ECO:0007669"/>
    <property type="project" value="InterPro"/>
</dbReference>
<reference evidence="5 6" key="1">
    <citation type="submission" date="2016-11" db="EMBL/GenBank/DDBJ databases">
        <title>The macronuclear genome of Stentor coeruleus: a giant cell with tiny introns.</title>
        <authorList>
            <person name="Slabodnick M."/>
            <person name="Ruby J.G."/>
            <person name="Reiff S.B."/>
            <person name="Swart E.C."/>
            <person name="Gosai S."/>
            <person name="Prabakaran S."/>
            <person name="Witkowska E."/>
            <person name="Larue G.E."/>
            <person name="Fisher S."/>
            <person name="Freeman R.M."/>
            <person name="Gunawardena J."/>
            <person name="Chu W."/>
            <person name="Stover N.A."/>
            <person name="Gregory B.D."/>
            <person name="Nowacki M."/>
            <person name="Derisi J."/>
            <person name="Roy S.W."/>
            <person name="Marshall W.F."/>
            <person name="Sood P."/>
        </authorList>
    </citation>
    <scope>NUCLEOTIDE SEQUENCE [LARGE SCALE GENOMIC DNA]</scope>
    <source>
        <strain evidence="5">WM001</strain>
    </source>
</reference>
<keyword evidence="3" id="KW-0687">Ribonucleoprotein</keyword>
<dbReference type="SUPFAM" id="SSF56053">
    <property type="entry name" value="Ribosomal protein L6"/>
    <property type="match status" value="2"/>
</dbReference>
<evidence type="ECO:0000313" key="5">
    <source>
        <dbReference type="EMBL" id="OMJ65660.1"/>
    </source>
</evidence>
<dbReference type="InterPro" id="IPR020040">
    <property type="entry name" value="Ribosomal_uL6_a/b-dom"/>
</dbReference>
<comment type="similarity">
    <text evidence="1">Belongs to the universal ribosomal protein uL6 family.</text>
</comment>
<dbReference type="InterPro" id="IPR036789">
    <property type="entry name" value="Ribosomal_uL6-like_a/b-dom_sf"/>
</dbReference>
<evidence type="ECO:0000256" key="3">
    <source>
        <dbReference type="ARBA" id="ARBA00023274"/>
    </source>
</evidence>